<feature type="compositionally biased region" description="Polar residues" evidence="1">
    <location>
        <begin position="10"/>
        <end position="20"/>
    </location>
</feature>
<protein>
    <submittedName>
        <fullName evidence="2">Transposon Pol polyprotein</fullName>
    </submittedName>
</protein>
<reference evidence="2" key="1">
    <citation type="submission" date="2020-09" db="EMBL/GenBank/DDBJ databases">
        <title>Genome-Enabled Discovery of Anthraquinone Biosynthesis in Senna tora.</title>
        <authorList>
            <person name="Kang S.-H."/>
            <person name="Pandey R.P."/>
            <person name="Lee C.-M."/>
            <person name="Sim J.-S."/>
            <person name="Jeong J.-T."/>
            <person name="Choi B.-S."/>
            <person name="Jung M."/>
            <person name="Ginzburg D."/>
            <person name="Zhao K."/>
            <person name="Won S.Y."/>
            <person name="Oh T.-J."/>
            <person name="Yu Y."/>
            <person name="Kim N.-H."/>
            <person name="Lee O.R."/>
            <person name="Lee T.-H."/>
            <person name="Bashyal P."/>
            <person name="Kim T.-S."/>
            <person name="Lee W.-H."/>
            <person name="Kawkins C."/>
            <person name="Kim C.-K."/>
            <person name="Kim J.S."/>
            <person name="Ahn B.O."/>
            <person name="Rhee S.Y."/>
            <person name="Sohng J.K."/>
        </authorList>
    </citation>
    <scope>NUCLEOTIDE SEQUENCE</scope>
    <source>
        <tissue evidence="2">Leaf</tissue>
    </source>
</reference>
<dbReference type="AlphaFoldDB" id="A0A834SVQ1"/>
<dbReference type="OrthoDB" id="1713262at2759"/>
<name>A0A834SVQ1_9FABA</name>
<accession>A0A834SVQ1</accession>
<feature type="compositionally biased region" description="Basic residues" evidence="1">
    <location>
        <begin position="21"/>
        <end position="41"/>
    </location>
</feature>
<evidence type="ECO:0000313" key="3">
    <source>
        <dbReference type="Proteomes" id="UP000634136"/>
    </source>
</evidence>
<dbReference type="PANTHER" id="PTHR11439:SF496">
    <property type="entry name" value="RNA-DIRECTED DNA POLYMERASE"/>
    <property type="match status" value="1"/>
</dbReference>
<sequence>MEHTKGKWQGNPTENKLSNVQKRKPTRRTRRKGQGNPKKNKLSNVLKNKPTKPYNINVFSLIAVPKIKKLAFHPNAIEKFDVDSLNILGIPIHGTPILSVRPKDKDKFRSTTENLFPGVKDILHQRGFDLNKLKTVATAKKGDDFIYSLKLRVRATVLCIMGTYIIPSPSSGFLSLIYGEFVKNTEDINYAWGEAVMVEMHHALGRYKTTYKNSPKEAGHCIKGCQVALMPIRCGGSRSIPVDLWMGIKIYRDRSRRLLGLSQSTYIVKVLKRFSMQESKRGFIPMSHGTSLSKTQCPTAREEKERMDKIPYTSAIGSILYAMIFTRPDISYALSITSRYQSNPGEAHWTAVKNILKYLRRTKDTFLVYGGEEELVARGYFNANFQTDRDDFRSQSGEVDGVHAGVVLVVAAGDDNDPVKRKIRVCVINGSLERSRD</sequence>
<feature type="region of interest" description="Disordered" evidence="1">
    <location>
        <begin position="1"/>
        <end position="49"/>
    </location>
</feature>
<gene>
    <name evidence="2" type="ORF">G2W53_037399</name>
</gene>
<dbReference type="Proteomes" id="UP000634136">
    <property type="component" value="Unassembled WGS sequence"/>
</dbReference>
<evidence type="ECO:0000313" key="2">
    <source>
        <dbReference type="EMBL" id="KAF7810656.1"/>
    </source>
</evidence>
<proteinExistence type="predicted"/>
<evidence type="ECO:0000256" key="1">
    <source>
        <dbReference type="SAM" id="MobiDB-lite"/>
    </source>
</evidence>
<dbReference type="PANTHER" id="PTHR11439">
    <property type="entry name" value="GAG-POL-RELATED RETROTRANSPOSON"/>
    <property type="match status" value="1"/>
</dbReference>
<organism evidence="2 3">
    <name type="scientific">Senna tora</name>
    <dbReference type="NCBI Taxonomy" id="362788"/>
    <lineage>
        <taxon>Eukaryota</taxon>
        <taxon>Viridiplantae</taxon>
        <taxon>Streptophyta</taxon>
        <taxon>Embryophyta</taxon>
        <taxon>Tracheophyta</taxon>
        <taxon>Spermatophyta</taxon>
        <taxon>Magnoliopsida</taxon>
        <taxon>eudicotyledons</taxon>
        <taxon>Gunneridae</taxon>
        <taxon>Pentapetalae</taxon>
        <taxon>rosids</taxon>
        <taxon>fabids</taxon>
        <taxon>Fabales</taxon>
        <taxon>Fabaceae</taxon>
        <taxon>Caesalpinioideae</taxon>
        <taxon>Cassia clade</taxon>
        <taxon>Senna</taxon>
    </lineage>
</organism>
<keyword evidence="3" id="KW-1185">Reference proteome</keyword>
<comment type="caution">
    <text evidence="2">The sequence shown here is derived from an EMBL/GenBank/DDBJ whole genome shotgun (WGS) entry which is preliminary data.</text>
</comment>
<dbReference type="EMBL" id="JAAIUW010000011">
    <property type="protein sequence ID" value="KAF7810656.1"/>
    <property type="molecule type" value="Genomic_DNA"/>
</dbReference>